<evidence type="ECO:0000256" key="5">
    <source>
        <dbReference type="ARBA" id="ARBA00023002"/>
    </source>
</evidence>
<dbReference type="Pfam" id="PF00106">
    <property type="entry name" value="adh_short"/>
    <property type="match status" value="1"/>
</dbReference>
<proteinExistence type="inferred from homology"/>
<dbReference type="PROSITE" id="PS00061">
    <property type="entry name" value="ADH_SHORT"/>
    <property type="match status" value="1"/>
</dbReference>
<keyword evidence="4" id="KW-0521">NADP</keyword>
<evidence type="ECO:0000256" key="3">
    <source>
        <dbReference type="ARBA" id="ARBA00022490"/>
    </source>
</evidence>
<accession>A0A0K9GUQ1</accession>
<dbReference type="InterPro" id="IPR036291">
    <property type="entry name" value="NAD(P)-bd_dom_sf"/>
</dbReference>
<dbReference type="PANTHER" id="PTHR44085">
    <property type="entry name" value="SEPIAPTERIN REDUCTASE"/>
    <property type="match status" value="1"/>
</dbReference>
<evidence type="ECO:0000256" key="1">
    <source>
        <dbReference type="ARBA" id="ARBA00004496"/>
    </source>
</evidence>
<evidence type="ECO:0000256" key="4">
    <source>
        <dbReference type="ARBA" id="ARBA00022857"/>
    </source>
</evidence>
<evidence type="ECO:0000313" key="6">
    <source>
        <dbReference type="EMBL" id="KMY50380.1"/>
    </source>
</evidence>
<evidence type="ECO:0008006" key="8">
    <source>
        <dbReference type="Google" id="ProtNLM"/>
    </source>
</evidence>
<dbReference type="AlphaFoldDB" id="A0A0K9GUQ1"/>
<reference evidence="7" key="1">
    <citation type="submission" date="2015-07" db="EMBL/GenBank/DDBJ databases">
        <title>Genome sequencing project for genomic taxonomy and phylogenomics of Bacillus-like bacteria.</title>
        <authorList>
            <person name="Liu B."/>
            <person name="Wang J."/>
            <person name="Zhu Y."/>
            <person name="Liu G."/>
            <person name="Chen Q."/>
            <person name="Chen Z."/>
            <person name="Lan J."/>
            <person name="Che J."/>
            <person name="Ge C."/>
            <person name="Shi H."/>
            <person name="Pan Z."/>
            <person name="Liu X."/>
        </authorList>
    </citation>
    <scope>NUCLEOTIDE SEQUENCE [LARGE SCALE GENOMIC DNA]</scope>
    <source>
        <strain evidence="7">FJAT-27997</strain>
    </source>
</reference>
<comment type="subcellular location">
    <subcellularLocation>
        <location evidence="1">Cytoplasm</location>
    </subcellularLocation>
</comment>
<dbReference type="InterPro" id="IPR020904">
    <property type="entry name" value="Sc_DH/Rdtase_CS"/>
</dbReference>
<evidence type="ECO:0000313" key="7">
    <source>
        <dbReference type="Proteomes" id="UP000037146"/>
    </source>
</evidence>
<keyword evidence="3" id="KW-0963">Cytoplasm</keyword>
<dbReference type="GO" id="GO:0004757">
    <property type="term" value="F:sepiapterin reductase (NADP+) activity"/>
    <property type="evidence" value="ECO:0007669"/>
    <property type="project" value="TreeGrafter"/>
</dbReference>
<dbReference type="InterPro" id="IPR002347">
    <property type="entry name" value="SDR_fam"/>
</dbReference>
<dbReference type="Gene3D" id="3.40.50.720">
    <property type="entry name" value="NAD(P)-binding Rossmann-like Domain"/>
    <property type="match status" value="1"/>
</dbReference>
<comment type="caution">
    <text evidence="6">The sequence shown here is derived from an EMBL/GenBank/DDBJ whole genome shotgun (WGS) entry which is preliminary data.</text>
</comment>
<dbReference type="GO" id="GO:0005737">
    <property type="term" value="C:cytoplasm"/>
    <property type="evidence" value="ECO:0007669"/>
    <property type="project" value="UniProtKB-SubCell"/>
</dbReference>
<dbReference type="OrthoDB" id="9794387at2"/>
<dbReference type="GO" id="GO:0006729">
    <property type="term" value="P:tetrahydrobiopterin biosynthetic process"/>
    <property type="evidence" value="ECO:0007669"/>
    <property type="project" value="TreeGrafter"/>
</dbReference>
<dbReference type="NCBIfam" id="NF005381">
    <property type="entry name" value="PRK06924.1"/>
    <property type="match status" value="1"/>
</dbReference>
<dbReference type="PATRIC" id="fig|1679170.3.peg.3067"/>
<keyword evidence="7" id="KW-1185">Reference proteome</keyword>
<organism evidence="6 7">
    <name type="scientific">Peribacillus loiseleuriae</name>
    <dbReference type="NCBI Taxonomy" id="1679170"/>
    <lineage>
        <taxon>Bacteria</taxon>
        <taxon>Bacillati</taxon>
        <taxon>Bacillota</taxon>
        <taxon>Bacilli</taxon>
        <taxon>Bacillales</taxon>
        <taxon>Bacillaceae</taxon>
        <taxon>Peribacillus</taxon>
    </lineage>
</organism>
<sequence length="251" mass="28234">MKTFIITGASKGLGAALAEQCLEKGFRCILVARTFVSKSNDKEVENNEDLTFVTADLTETNHLERVMDDIISHFNNDEDELYFINNAGMVEPIKRIGELDPEVFILHAKLNYLAPAILMDTFLKRTKGYKNKKVVVNISSGAAKNPYEGWGAYCSSKAGLEMYTRVAGAEQLREENPAYVISFSPGVMDTNMQKVIRSANETDFADSAKFHDYKEKGILRTPDFVANILLELLHEKELDNGKFYDIKELIT</sequence>
<gene>
    <name evidence="6" type="ORF">AC625_13440</name>
</gene>
<dbReference type="SUPFAM" id="SSF51735">
    <property type="entry name" value="NAD(P)-binding Rossmann-fold domains"/>
    <property type="match status" value="1"/>
</dbReference>
<dbReference type="STRING" id="1679170.AC625_13440"/>
<evidence type="ECO:0000256" key="2">
    <source>
        <dbReference type="ARBA" id="ARBA00006484"/>
    </source>
</evidence>
<dbReference type="RefSeq" id="WP_049681733.1">
    <property type="nucleotide sequence ID" value="NZ_LFZW01000001.1"/>
</dbReference>
<protein>
    <recommendedName>
        <fullName evidence="8">Short-chain dehydrogenase</fullName>
    </recommendedName>
</protein>
<dbReference type="PRINTS" id="PR00081">
    <property type="entry name" value="GDHRDH"/>
</dbReference>
<dbReference type="Proteomes" id="UP000037146">
    <property type="component" value="Unassembled WGS sequence"/>
</dbReference>
<comment type="similarity">
    <text evidence="2">Belongs to the short-chain dehydrogenases/reductases (SDR) family.</text>
</comment>
<dbReference type="EMBL" id="LFZW01000001">
    <property type="protein sequence ID" value="KMY50380.1"/>
    <property type="molecule type" value="Genomic_DNA"/>
</dbReference>
<keyword evidence="5" id="KW-0560">Oxidoreductase</keyword>
<name>A0A0K9GUQ1_9BACI</name>
<dbReference type="PANTHER" id="PTHR44085:SF2">
    <property type="entry name" value="SEPIAPTERIN REDUCTASE"/>
    <property type="match status" value="1"/>
</dbReference>
<dbReference type="InterPro" id="IPR051721">
    <property type="entry name" value="Biopterin_syn/organic_redct"/>
</dbReference>